<accession>A0A7W7KEC5</accession>
<proteinExistence type="predicted"/>
<reference evidence="1 2" key="1">
    <citation type="submission" date="2020-08" db="EMBL/GenBank/DDBJ databases">
        <title>Functional genomics of gut bacteria from endangered species of beetles.</title>
        <authorList>
            <person name="Carlos-Shanley C."/>
        </authorList>
    </citation>
    <scope>NUCLEOTIDE SEQUENCE [LARGE SCALE GENOMIC DNA]</scope>
    <source>
        <strain evidence="1 2">S00179</strain>
    </source>
</reference>
<dbReference type="Proteomes" id="UP000566995">
    <property type="component" value="Unassembled WGS sequence"/>
</dbReference>
<name>A0A7W7KEC5_PSENT</name>
<dbReference type="AlphaFoldDB" id="A0A7W7KEC5"/>
<sequence>MDTVNGPSLEILQAFVRFAEGEVHLVTSAGEAKERRRTFLESLQEFNTLTTIRASYPLFFIPMDDASGGVLSQAQKRIVVDLAVEEGIDQHIKVVHTTDGSIVHFSRHVRDQCIDICKRANVGWADIGKNGLVLNDFVVTGLSSATRETLSKAADEARAAIKKRGEEHE</sequence>
<evidence type="ECO:0000313" key="2">
    <source>
        <dbReference type="Proteomes" id="UP000566995"/>
    </source>
</evidence>
<organism evidence="1 2">
    <name type="scientific">Pseudomonas nitroreducens</name>
    <dbReference type="NCBI Taxonomy" id="46680"/>
    <lineage>
        <taxon>Bacteria</taxon>
        <taxon>Pseudomonadati</taxon>
        <taxon>Pseudomonadota</taxon>
        <taxon>Gammaproteobacteria</taxon>
        <taxon>Pseudomonadales</taxon>
        <taxon>Pseudomonadaceae</taxon>
        <taxon>Pseudomonas</taxon>
    </lineage>
</organism>
<evidence type="ECO:0000313" key="1">
    <source>
        <dbReference type="EMBL" id="MBB4861287.1"/>
    </source>
</evidence>
<dbReference type="EMBL" id="JACHLI010000001">
    <property type="protein sequence ID" value="MBB4861287.1"/>
    <property type="molecule type" value="Genomic_DNA"/>
</dbReference>
<comment type="caution">
    <text evidence="1">The sequence shown here is derived from an EMBL/GenBank/DDBJ whole genome shotgun (WGS) entry which is preliminary data.</text>
</comment>
<gene>
    <name evidence="1" type="ORF">HNP46_000098</name>
</gene>
<protein>
    <submittedName>
        <fullName evidence="1">Uncharacterized protein</fullName>
    </submittedName>
</protein>
<dbReference type="RefSeq" id="WP_184585559.1">
    <property type="nucleotide sequence ID" value="NZ_JACHLI010000001.1"/>
</dbReference>